<dbReference type="InterPro" id="IPR020547">
    <property type="entry name" value="ATP_synth_F1_esu_C"/>
</dbReference>
<dbReference type="CDD" id="cd12152">
    <property type="entry name" value="F1-ATPase_delta"/>
    <property type="match status" value="1"/>
</dbReference>
<dbReference type="PANTHER" id="PTHR13822">
    <property type="entry name" value="ATP SYNTHASE DELTA/EPSILON CHAIN"/>
    <property type="match status" value="1"/>
</dbReference>
<evidence type="ECO:0000259" key="10">
    <source>
        <dbReference type="Pfam" id="PF00401"/>
    </source>
</evidence>
<dbReference type="RefSeq" id="WP_366923714.1">
    <property type="nucleotide sequence ID" value="NZ_CP121694.1"/>
</dbReference>
<dbReference type="NCBIfam" id="TIGR01216">
    <property type="entry name" value="ATP_synt_epsi"/>
    <property type="match status" value="1"/>
</dbReference>
<dbReference type="NCBIfam" id="NF009980">
    <property type="entry name" value="PRK13446.1"/>
    <property type="match status" value="1"/>
</dbReference>
<dbReference type="HAMAP" id="MF_00530">
    <property type="entry name" value="ATP_synth_epsil_bac"/>
    <property type="match status" value="1"/>
</dbReference>
<evidence type="ECO:0000256" key="4">
    <source>
        <dbReference type="ARBA" id="ARBA00023065"/>
    </source>
</evidence>
<dbReference type="PANTHER" id="PTHR13822:SF10">
    <property type="entry name" value="ATP SYNTHASE EPSILON CHAIN, CHLOROPLASTIC"/>
    <property type="match status" value="1"/>
</dbReference>
<dbReference type="InterPro" id="IPR001469">
    <property type="entry name" value="ATP_synth_F1_dsu/esu"/>
</dbReference>
<keyword evidence="13" id="KW-1185">Reference proteome</keyword>
<dbReference type="Gene3D" id="2.60.15.10">
    <property type="entry name" value="F0F1 ATP synthase delta/epsilon subunit, N-terminal"/>
    <property type="match status" value="1"/>
</dbReference>
<protein>
    <recommendedName>
        <fullName evidence="8">ATP synthase epsilon chain</fullName>
    </recommendedName>
    <alternativeName>
        <fullName evidence="8">ATP synthase F1 sector epsilon subunit</fullName>
    </alternativeName>
    <alternativeName>
        <fullName evidence="8">F-ATPase epsilon subunit</fullName>
    </alternativeName>
</protein>
<evidence type="ECO:0000256" key="2">
    <source>
        <dbReference type="ARBA" id="ARBA00005712"/>
    </source>
</evidence>
<dbReference type="EMBL" id="CP121694">
    <property type="protein sequence ID" value="WRO20837.1"/>
    <property type="molecule type" value="Genomic_DNA"/>
</dbReference>
<keyword evidence="6 8" id="KW-0139">CF(1)</keyword>
<evidence type="ECO:0000256" key="1">
    <source>
        <dbReference type="ARBA" id="ARBA00004202"/>
    </source>
</evidence>
<proteinExistence type="inferred from homology"/>
<comment type="subunit">
    <text evidence="8 9">F-type ATPases have 2 components, CF(1) - the catalytic core - and CF(0) - the membrane proton channel. CF(1) has five subunits: alpha(3), beta(3), gamma(1), delta(1), epsilon(1). CF(0) has three main subunits: a, b and c.</text>
</comment>
<feature type="domain" description="ATP synthase epsilon subunit C-terminal" evidence="10">
    <location>
        <begin position="89"/>
        <end position="133"/>
    </location>
</feature>
<evidence type="ECO:0000256" key="5">
    <source>
        <dbReference type="ARBA" id="ARBA00023136"/>
    </source>
</evidence>
<dbReference type="Pfam" id="PF02823">
    <property type="entry name" value="ATP-synt_DE_N"/>
    <property type="match status" value="1"/>
</dbReference>
<reference evidence="12 13" key="1">
    <citation type="submission" date="2023-04" db="EMBL/GenBank/DDBJ databases">
        <authorList>
            <person name="Hsu D."/>
        </authorList>
    </citation>
    <scope>NUCLEOTIDE SEQUENCE [LARGE SCALE GENOMIC DNA]</scope>
    <source>
        <strain evidence="12 13">MK1</strain>
    </source>
</reference>
<keyword evidence="7 8" id="KW-0066">ATP synthesis</keyword>
<dbReference type="InterPro" id="IPR036771">
    <property type="entry name" value="ATPsynth_dsu/esu_N"/>
</dbReference>
<evidence type="ECO:0000256" key="7">
    <source>
        <dbReference type="ARBA" id="ARBA00023310"/>
    </source>
</evidence>
<organism evidence="12 13">
    <name type="scientific">Metallumcola ferriviriculae</name>
    <dbReference type="NCBI Taxonomy" id="3039180"/>
    <lineage>
        <taxon>Bacteria</taxon>
        <taxon>Bacillati</taxon>
        <taxon>Bacillota</taxon>
        <taxon>Clostridia</taxon>
        <taxon>Neomoorellales</taxon>
        <taxon>Desulfitibacteraceae</taxon>
        <taxon>Metallumcola</taxon>
    </lineage>
</organism>
<dbReference type="GO" id="GO:0005886">
    <property type="term" value="C:plasma membrane"/>
    <property type="evidence" value="ECO:0007669"/>
    <property type="project" value="UniProtKB-SubCell"/>
</dbReference>
<feature type="domain" description="ATP synthase F1 complex delta/epsilon subunit N-terminal" evidence="11">
    <location>
        <begin position="6"/>
        <end position="84"/>
    </location>
</feature>
<dbReference type="Pfam" id="PF00401">
    <property type="entry name" value="ATP-synt_DE"/>
    <property type="match status" value="1"/>
</dbReference>
<evidence type="ECO:0000256" key="9">
    <source>
        <dbReference type="RuleBase" id="RU003656"/>
    </source>
</evidence>
<comment type="subcellular location">
    <subcellularLocation>
        <location evidence="1 8">Cell membrane</location>
        <topology evidence="1 8">Peripheral membrane protein</topology>
    </subcellularLocation>
</comment>
<evidence type="ECO:0000256" key="6">
    <source>
        <dbReference type="ARBA" id="ARBA00023196"/>
    </source>
</evidence>
<sequence>MADKKLTVEVVTPERSVAGKEIDSLVVPASEGYLGVLPGHAPLVTGLQVGVITMKNGGQDETIAISGGFMEVIEDKVTIMPDTAETAAEIDAARAERAKERAEERLEKRPEGLDAARAEAALQRAIARIKAVKGVR</sequence>
<dbReference type="SUPFAM" id="SSF51344">
    <property type="entry name" value="Epsilon subunit of F1F0-ATP synthase N-terminal domain"/>
    <property type="match status" value="1"/>
</dbReference>
<dbReference type="GO" id="GO:0005524">
    <property type="term" value="F:ATP binding"/>
    <property type="evidence" value="ECO:0007669"/>
    <property type="project" value="UniProtKB-UniRule"/>
</dbReference>
<evidence type="ECO:0000256" key="3">
    <source>
        <dbReference type="ARBA" id="ARBA00022448"/>
    </source>
</evidence>
<dbReference type="SUPFAM" id="SSF46604">
    <property type="entry name" value="Epsilon subunit of F1F0-ATP synthase C-terminal domain"/>
    <property type="match status" value="1"/>
</dbReference>
<evidence type="ECO:0000313" key="13">
    <source>
        <dbReference type="Proteomes" id="UP001329915"/>
    </source>
</evidence>
<keyword evidence="5 8" id="KW-0472">Membrane</keyword>
<evidence type="ECO:0000256" key="8">
    <source>
        <dbReference type="HAMAP-Rule" id="MF_00530"/>
    </source>
</evidence>
<keyword evidence="4 8" id="KW-0406">Ion transport</keyword>
<dbReference type="Proteomes" id="UP001329915">
    <property type="component" value="Chromosome"/>
</dbReference>
<dbReference type="InterPro" id="IPR036794">
    <property type="entry name" value="ATP_F1_dsu/esu_C_sf"/>
</dbReference>
<evidence type="ECO:0000259" key="11">
    <source>
        <dbReference type="Pfam" id="PF02823"/>
    </source>
</evidence>
<dbReference type="NCBIfam" id="NF001846">
    <property type="entry name" value="PRK00571.1-3"/>
    <property type="match status" value="1"/>
</dbReference>
<dbReference type="GO" id="GO:0046933">
    <property type="term" value="F:proton-transporting ATP synthase activity, rotational mechanism"/>
    <property type="evidence" value="ECO:0007669"/>
    <property type="project" value="UniProtKB-UniRule"/>
</dbReference>
<dbReference type="AlphaFoldDB" id="A0AAU0UKC4"/>
<name>A0AAU0UKC4_9FIRM</name>
<keyword evidence="8" id="KW-0375">Hydrogen ion transport</keyword>
<dbReference type="InterPro" id="IPR020546">
    <property type="entry name" value="ATP_synth_F1_dsu/esu_N"/>
</dbReference>
<dbReference type="Gene3D" id="1.20.5.440">
    <property type="entry name" value="ATP synthase delta/epsilon subunit, C-terminal domain"/>
    <property type="match status" value="1"/>
</dbReference>
<accession>A0AAU0UKC4</accession>
<gene>
    <name evidence="8" type="primary">atpC</name>
    <name evidence="12" type="ORF">MFMK1_000627</name>
</gene>
<dbReference type="KEGG" id="dbc:MFMK1_000627"/>
<dbReference type="GO" id="GO:0045259">
    <property type="term" value="C:proton-transporting ATP synthase complex"/>
    <property type="evidence" value="ECO:0007669"/>
    <property type="project" value="UniProtKB-KW"/>
</dbReference>
<keyword evidence="3 8" id="KW-0813">Transport</keyword>
<comment type="function">
    <text evidence="8">Produces ATP from ADP in the presence of a proton gradient across the membrane.</text>
</comment>
<keyword evidence="8" id="KW-1003">Cell membrane</keyword>
<comment type="similarity">
    <text evidence="2 8 9">Belongs to the ATPase epsilon chain family.</text>
</comment>
<evidence type="ECO:0000313" key="12">
    <source>
        <dbReference type="EMBL" id="WRO20837.1"/>
    </source>
</evidence>